<evidence type="ECO:0000313" key="2">
    <source>
        <dbReference type="EMBL" id="QDU65840.1"/>
    </source>
</evidence>
<sequence length="288" mass="31018">MDLINGTMTSIFDVLMSVFGLAGPTVALILISGVFGILALICFKYISWQGGIKGTKDKIKGGMIAIRLYQNDLGIVAKSVATVLGRNFQYLGLNFGPIFPLLVPFTLVAAQLVVRFGFDPVPLTDMTQGQHLAGQGTVLEVAMAEGDEARVADLEIELPATLQATSKLVRVPSEGRAWIEFVAIESGVEDILIRVGDTELTKQIVTGDAERPAVMQPERVGGFFAAWLWPAEKTTSGTPVEHIKFTYPDRTLPWMGLLPGGAMGVLTIFLIASMLFGVLILKPLGIQI</sequence>
<dbReference type="EMBL" id="CP036287">
    <property type="protein sequence ID" value="QDU65840.1"/>
    <property type="molecule type" value="Genomic_DNA"/>
</dbReference>
<keyword evidence="3" id="KW-1185">Reference proteome</keyword>
<feature type="transmembrane region" description="Helical" evidence="1">
    <location>
        <begin position="20"/>
        <end position="43"/>
    </location>
</feature>
<feature type="transmembrane region" description="Helical" evidence="1">
    <location>
        <begin position="98"/>
        <end position="118"/>
    </location>
</feature>
<evidence type="ECO:0000256" key="1">
    <source>
        <dbReference type="SAM" id="Phobius"/>
    </source>
</evidence>
<organism evidence="2 3">
    <name type="scientific">Engelhardtia mirabilis</name>
    <dbReference type="NCBI Taxonomy" id="2528011"/>
    <lineage>
        <taxon>Bacteria</taxon>
        <taxon>Pseudomonadati</taxon>
        <taxon>Planctomycetota</taxon>
        <taxon>Planctomycetia</taxon>
        <taxon>Planctomycetia incertae sedis</taxon>
        <taxon>Engelhardtia</taxon>
    </lineage>
</organism>
<dbReference type="KEGG" id="pbap:Pla133_09060"/>
<feature type="transmembrane region" description="Helical" evidence="1">
    <location>
        <begin position="257"/>
        <end position="281"/>
    </location>
</feature>
<name>A0A518BFS7_9BACT</name>
<accession>A0A518BFS7</accession>
<gene>
    <name evidence="2" type="ORF">Pla133_09060</name>
</gene>
<dbReference type="Proteomes" id="UP000316921">
    <property type="component" value="Chromosome"/>
</dbReference>
<proteinExistence type="predicted"/>
<keyword evidence="1" id="KW-0812">Transmembrane</keyword>
<protein>
    <submittedName>
        <fullName evidence="2">Uncharacterized protein</fullName>
    </submittedName>
</protein>
<keyword evidence="1" id="KW-0472">Membrane</keyword>
<dbReference type="AlphaFoldDB" id="A0A518BFS7"/>
<reference evidence="2 3" key="1">
    <citation type="submission" date="2019-02" db="EMBL/GenBank/DDBJ databases">
        <title>Deep-cultivation of Planctomycetes and their phenomic and genomic characterization uncovers novel biology.</title>
        <authorList>
            <person name="Wiegand S."/>
            <person name="Jogler M."/>
            <person name="Boedeker C."/>
            <person name="Pinto D."/>
            <person name="Vollmers J."/>
            <person name="Rivas-Marin E."/>
            <person name="Kohn T."/>
            <person name="Peeters S.H."/>
            <person name="Heuer A."/>
            <person name="Rast P."/>
            <person name="Oberbeckmann S."/>
            <person name="Bunk B."/>
            <person name="Jeske O."/>
            <person name="Meyerdierks A."/>
            <person name="Storesund J.E."/>
            <person name="Kallscheuer N."/>
            <person name="Luecker S."/>
            <person name="Lage O.M."/>
            <person name="Pohl T."/>
            <person name="Merkel B.J."/>
            <person name="Hornburger P."/>
            <person name="Mueller R.-W."/>
            <person name="Bruemmer F."/>
            <person name="Labrenz M."/>
            <person name="Spormann A.M."/>
            <person name="Op den Camp H."/>
            <person name="Overmann J."/>
            <person name="Amann R."/>
            <person name="Jetten M.S.M."/>
            <person name="Mascher T."/>
            <person name="Medema M.H."/>
            <person name="Devos D.P."/>
            <person name="Kaster A.-K."/>
            <person name="Ovreas L."/>
            <person name="Rohde M."/>
            <person name="Galperin M.Y."/>
            <person name="Jogler C."/>
        </authorList>
    </citation>
    <scope>NUCLEOTIDE SEQUENCE [LARGE SCALE GENOMIC DNA]</scope>
    <source>
        <strain evidence="2 3">Pla133</strain>
    </source>
</reference>
<keyword evidence="1" id="KW-1133">Transmembrane helix</keyword>
<dbReference type="RefSeq" id="WP_419192118.1">
    <property type="nucleotide sequence ID" value="NZ_CP036287.1"/>
</dbReference>
<evidence type="ECO:0000313" key="3">
    <source>
        <dbReference type="Proteomes" id="UP000316921"/>
    </source>
</evidence>